<dbReference type="InterPro" id="IPR055313">
    <property type="entry name" value="Temptin-like"/>
</dbReference>
<evidence type="ECO:0000256" key="1">
    <source>
        <dbReference type="SAM" id="MobiDB-lite"/>
    </source>
</evidence>
<evidence type="ECO:0000256" key="2">
    <source>
        <dbReference type="SAM" id="SignalP"/>
    </source>
</evidence>
<dbReference type="InterPro" id="IPR057626">
    <property type="entry name" value="S-S_Temptin"/>
</dbReference>
<feature type="domain" description="Temptin Cys/Cys disulfide" evidence="3">
    <location>
        <begin position="24"/>
        <end position="120"/>
    </location>
</feature>
<dbReference type="PANTHER" id="PTHR34737:SF2">
    <property type="entry name" value="EF-HAND DOMAIN-CONTAINING PROTEIN"/>
    <property type="match status" value="1"/>
</dbReference>
<dbReference type="RefSeq" id="XP_009536429.1">
    <property type="nucleotide sequence ID" value="XM_009538134.1"/>
</dbReference>
<sequence>MVRLTSVAVAVSALSAAALVIPVAGFEKFVARLPNGANVPGVEALGHVNPEFDGTGDDARNDFGEDFEDMGELWTKELCEADSDDDGQTNGQELGDPCCEWNAETASTPRWTEGVSHPGDATKKSDVTLWASIDCSKAAATIASAGSMDDDSDTEVGDSDDKTSTSESASTSGSSTPAPTTSNAPSGAAISAMAGFISLLLALAA</sequence>
<dbReference type="Pfam" id="PF24784">
    <property type="entry name" value="Temptin_C"/>
    <property type="match status" value="1"/>
</dbReference>
<dbReference type="STRING" id="1094619.G5A8N1"/>
<dbReference type="KEGG" id="psoj:PHYSODRAFT_565122"/>
<evidence type="ECO:0000259" key="3">
    <source>
        <dbReference type="Pfam" id="PF24784"/>
    </source>
</evidence>
<dbReference type="OMA" id="CEADSDD"/>
<feature type="region of interest" description="Disordered" evidence="1">
    <location>
        <begin position="143"/>
        <end position="187"/>
    </location>
</feature>
<protein>
    <recommendedName>
        <fullName evidence="3">Temptin Cys/Cys disulfide domain-containing protein</fullName>
    </recommendedName>
</protein>
<proteinExistence type="predicted"/>
<dbReference type="GeneID" id="20663855"/>
<reference evidence="4 5" key="1">
    <citation type="journal article" date="2006" name="Science">
        <title>Phytophthora genome sequences uncover evolutionary origins and mechanisms of pathogenesis.</title>
        <authorList>
            <person name="Tyler B.M."/>
            <person name="Tripathy S."/>
            <person name="Zhang X."/>
            <person name="Dehal P."/>
            <person name="Jiang R.H."/>
            <person name="Aerts A."/>
            <person name="Arredondo F.D."/>
            <person name="Baxter L."/>
            <person name="Bensasson D."/>
            <person name="Beynon J.L."/>
            <person name="Chapman J."/>
            <person name="Damasceno C.M."/>
            <person name="Dorrance A.E."/>
            <person name="Dou D."/>
            <person name="Dickerman A.W."/>
            <person name="Dubchak I.L."/>
            <person name="Garbelotto M."/>
            <person name="Gijzen M."/>
            <person name="Gordon S.G."/>
            <person name="Govers F."/>
            <person name="Grunwald N.J."/>
            <person name="Huang W."/>
            <person name="Ivors K.L."/>
            <person name="Jones R.W."/>
            <person name="Kamoun S."/>
            <person name="Krampis K."/>
            <person name="Lamour K.H."/>
            <person name="Lee M.K."/>
            <person name="McDonald W.H."/>
            <person name="Medina M."/>
            <person name="Meijer H.J."/>
            <person name="Nordberg E.K."/>
            <person name="Maclean D.J."/>
            <person name="Ospina-Giraldo M.D."/>
            <person name="Morris P.F."/>
            <person name="Phuntumart V."/>
            <person name="Putnam N.H."/>
            <person name="Rash S."/>
            <person name="Rose J.K."/>
            <person name="Sakihama Y."/>
            <person name="Salamov A.A."/>
            <person name="Savidor A."/>
            <person name="Scheuring C.F."/>
            <person name="Smith B.M."/>
            <person name="Sobral B.W."/>
            <person name="Terry A."/>
            <person name="Torto-Alalibo T.A."/>
            <person name="Win J."/>
            <person name="Xu Z."/>
            <person name="Zhang H."/>
            <person name="Grigoriev I.V."/>
            <person name="Rokhsar D.S."/>
            <person name="Boore J.L."/>
        </authorList>
    </citation>
    <scope>NUCLEOTIDE SEQUENCE [LARGE SCALE GENOMIC DNA]</scope>
    <source>
        <strain evidence="4 5">P6497</strain>
    </source>
</reference>
<keyword evidence="2" id="KW-0732">Signal</keyword>
<evidence type="ECO:0000313" key="5">
    <source>
        <dbReference type="Proteomes" id="UP000002640"/>
    </source>
</evidence>
<organism evidence="4 5">
    <name type="scientific">Phytophthora sojae (strain P6497)</name>
    <name type="common">Soybean stem and root rot agent</name>
    <name type="synonym">Phytophthora megasperma f. sp. glycines</name>
    <dbReference type="NCBI Taxonomy" id="1094619"/>
    <lineage>
        <taxon>Eukaryota</taxon>
        <taxon>Sar</taxon>
        <taxon>Stramenopiles</taxon>
        <taxon>Oomycota</taxon>
        <taxon>Peronosporomycetes</taxon>
        <taxon>Peronosporales</taxon>
        <taxon>Peronosporaceae</taxon>
        <taxon>Phytophthora</taxon>
    </lineage>
</organism>
<name>G5A8N1_PHYSP</name>
<dbReference type="PANTHER" id="PTHR34737">
    <property type="entry name" value="EF-HAND DOMAIN-CONTAINING PROTEIN"/>
    <property type="match status" value="1"/>
</dbReference>
<dbReference type="InParanoid" id="G5A8N1"/>
<feature type="compositionally biased region" description="Acidic residues" evidence="1">
    <location>
        <begin position="148"/>
        <end position="158"/>
    </location>
</feature>
<accession>G5A8N1</accession>
<dbReference type="EMBL" id="JH159161">
    <property type="protein sequence ID" value="EGZ08257.1"/>
    <property type="molecule type" value="Genomic_DNA"/>
</dbReference>
<feature type="compositionally biased region" description="Low complexity" evidence="1">
    <location>
        <begin position="165"/>
        <end position="187"/>
    </location>
</feature>
<feature type="chain" id="PRO_5003472869" description="Temptin Cys/Cys disulfide domain-containing protein" evidence="2">
    <location>
        <begin position="26"/>
        <end position="205"/>
    </location>
</feature>
<dbReference type="Proteomes" id="UP000002640">
    <property type="component" value="Unassembled WGS sequence"/>
</dbReference>
<gene>
    <name evidence="4" type="ORF">PHYSODRAFT_565122</name>
</gene>
<feature type="signal peptide" evidence="2">
    <location>
        <begin position="1"/>
        <end position="25"/>
    </location>
</feature>
<evidence type="ECO:0000313" key="4">
    <source>
        <dbReference type="EMBL" id="EGZ08257.1"/>
    </source>
</evidence>
<dbReference type="AlphaFoldDB" id="G5A8N1"/>
<keyword evidence="5" id="KW-1185">Reference proteome</keyword>